<feature type="transmembrane region" description="Helical" evidence="12">
    <location>
        <begin position="98"/>
        <end position="118"/>
    </location>
</feature>
<comment type="subcellular location">
    <subcellularLocation>
        <location evidence="2">Cell membrane</location>
    </subcellularLocation>
    <subcellularLocation>
        <location evidence="1">Membrane</location>
        <topology evidence="1">Single-pass membrane protein</topology>
    </subcellularLocation>
</comment>
<dbReference type="PANTHER" id="PTHR37461:SF1">
    <property type="entry name" value="ANTI-SIGMA-K FACTOR RSKA"/>
    <property type="match status" value="1"/>
</dbReference>
<accession>A0ABT4BB81</accession>
<dbReference type="EMBL" id="JAPNTZ010000016">
    <property type="protein sequence ID" value="MCY1143731.1"/>
    <property type="molecule type" value="Genomic_DNA"/>
</dbReference>
<evidence type="ECO:0000256" key="10">
    <source>
        <dbReference type="ARBA" id="ARBA00030803"/>
    </source>
</evidence>
<dbReference type="InterPro" id="IPR018764">
    <property type="entry name" value="RskA_C"/>
</dbReference>
<evidence type="ECO:0000256" key="6">
    <source>
        <dbReference type="ARBA" id="ARBA00023015"/>
    </source>
</evidence>
<feature type="region of interest" description="Disordered" evidence="11">
    <location>
        <begin position="71"/>
        <end position="92"/>
    </location>
</feature>
<evidence type="ECO:0000256" key="8">
    <source>
        <dbReference type="ARBA" id="ARBA00023163"/>
    </source>
</evidence>
<evidence type="ECO:0000256" key="9">
    <source>
        <dbReference type="ARBA" id="ARBA00029829"/>
    </source>
</evidence>
<keyword evidence="7 12" id="KW-0472">Membrane</keyword>
<feature type="domain" description="Putative zinc-finger" evidence="14">
    <location>
        <begin position="4"/>
        <end position="36"/>
    </location>
</feature>
<evidence type="ECO:0000313" key="16">
    <source>
        <dbReference type="Proteomes" id="UP001151002"/>
    </source>
</evidence>
<comment type="caution">
    <text evidence="15">The sequence shown here is derived from an EMBL/GenBank/DDBJ whole genome shotgun (WGS) entry which is preliminary data.</text>
</comment>
<sequence>MTTDVHSLVGPYALDALDDLERAAFERHLRECQSCRSDADELREAATHLADGAWAVPPPRLRDNVLAEIRNTPQGAPSSPPPPPARTGRRSHRFSARLAAAAAVTVTAALTGTVVYAVQDRRVRHEQAVADAAQANDARIRSILAAPDLAVREERLTSGGKVTVMTSQLRDAGVILLAADAAPDPGRIYQLWSIRSGTPASVKALGEGEATTVQIVQGLPGASEVGVTVEPAPGSTTPTTPLDALVSLT</sequence>
<keyword evidence="5 12" id="KW-1133">Transmembrane helix</keyword>
<evidence type="ECO:0000256" key="11">
    <source>
        <dbReference type="SAM" id="MobiDB-lite"/>
    </source>
</evidence>
<keyword evidence="3" id="KW-1003">Cell membrane</keyword>
<evidence type="ECO:0000256" key="7">
    <source>
        <dbReference type="ARBA" id="ARBA00023136"/>
    </source>
</evidence>
<evidence type="ECO:0000259" key="14">
    <source>
        <dbReference type="Pfam" id="PF13490"/>
    </source>
</evidence>
<keyword evidence="6" id="KW-0805">Transcription regulation</keyword>
<keyword evidence="16" id="KW-1185">Reference proteome</keyword>
<dbReference type="Gene3D" id="1.10.10.1320">
    <property type="entry name" value="Anti-sigma factor, zinc-finger domain"/>
    <property type="match status" value="1"/>
</dbReference>
<evidence type="ECO:0000256" key="2">
    <source>
        <dbReference type="ARBA" id="ARBA00004236"/>
    </source>
</evidence>
<dbReference type="RefSeq" id="WP_267568259.1">
    <property type="nucleotide sequence ID" value="NZ_JAPNTZ010000016.1"/>
</dbReference>
<dbReference type="Pfam" id="PF13490">
    <property type="entry name" value="zf-HC2"/>
    <property type="match status" value="1"/>
</dbReference>
<dbReference type="PANTHER" id="PTHR37461">
    <property type="entry name" value="ANTI-SIGMA-K FACTOR RSKA"/>
    <property type="match status" value="1"/>
</dbReference>
<keyword evidence="4 12" id="KW-0812">Transmembrane</keyword>
<evidence type="ECO:0000256" key="1">
    <source>
        <dbReference type="ARBA" id="ARBA00004167"/>
    </source>
</evidence>
<dbReference type="InterPro" id="IPR051474">
    <property type="entry name" value="Anti-sigma-K/W_factor"/>
</dbReference>
<evidence type="ECO:0000256" key="5">
    <source>
        <dbReference type="ARBA" id="ARBA00022989"/>
    </source>
</evidence>
<dbReference type="Pfam" id="PF10099">
    <property type="entry name" value="RskA_C"/>
    <property type="match status" value="1"/>
</dbReference>
<name>A0ABT4BB81_9ACTN</name>
<dbReference type="InterPro" id="IPR041916">
    <property type="entry name" value="Anti_sigma_zinc_sf"/>
</dbReference>
<reference evidence="15" key="1">
    <citation type="submission" date="2022-11" db="EMBL/GenBank/DDBJ databases">
        <authorList>
            <person name="Somphong A."/>
            <person name="Phongsopitanun W."/>
        </authorList>
    </citation>
    <scope>NUCLEOTIDE SEQUENCE</scope>
    <source>
        <strain evidence="15">Pm04-4</strain>
    </source>
</reference>
<evidence type="ECO:0000256" key="4">
    <source>
        <dbReference type="ARBA" id="ARBA00022692"/>
    </source>
</evidence>
<evidence type="ECO:0000259" key="13">
    <source>
        <dbReference type="Pfam" id="PF10099"/>
    </source>
</evidence>
<keyword evidence="8" id="KW-0804">Transcription</keyword>
<protein>
    <recommendedName>
        <fullName evidence="10">Regulator of SigK</fullName>
    </recommendedName>
    <alternativeName>
        <fullName evidence="9">Sigma-K anti-sigma factor RskA</fullName>
    </alternativeName>
</protein>
<evidence type="ECO:0000313" key="15">
    <source>
        <dbReference type="EMBL" id="MCY1143731.1"/>
    </source>
</evidence>
<evidence type="ECO:0000256" key="12">
    <source>
        <dbReference type="SAM" id="Phobius"/>
    </source>
</evidence>
<feature type="domain" description="Anti-sigma K factor RskA C-terminal" evidence="13">
    <location>
        <begin position="99"/>
        <end position="241"/>
    </location>
</feature>
<proteinExistence type="predicted"/>
<dbReference type="Proteomes" id="UP001151002">
    <property type="component" value="Unassembled WGS sequence"/>
</dbReference>
<gene>
    <name evidence="15" type="ORF">OWR29_37500</name>
</gene>
<organism evidence="15 16">
    <name type="scientific">Paractinoplanes pyxinae</name>
    <dbReference type="NCBI Taxonomy" id="2997416"/>
    <lineage>
        <taxon>Bacteria</taxon>
        <taxon>Bacillati</taxon>
        <taxon>Actinomycetota</taxon>
        <taxon>Actinomycetes</taxon>
        <taxon>Micromonosporales</taxon>
        <taxon>Micromonosporaceae</taxon>
        <taxon>Paractinoplanes</taxon>
    </lineage>
</organism>
<dbReference type="InterPro" id="IPR027383">
    <property type="entry name" value="Znf_put"/>
</dbReference>
<evidence type="ECO:0000256" key="3">
    <source>
        <dbReference type="ARBA" id="ARBA00022475"/>
    </source>
</evidence>